<evidence type="ECO:0000256" key="5">
    <source>
        <dbReference type="SAM" id="Phobius"/>
    </source>
</evidence>
<sequence>MAWQFALQSRRSSFTIAVTVILTWSYAWAYEERPVPLVQPVEGRSQLAVSQEGLALLRSLPGPLAPVVVIGPYRSGKSFTLNQLLGVPCDRGFGVGHTRSTETKGIWLWGTPVPRRAPAGAAEGDGPADNTTLLFVDTEGFESTGKANSYDDRIFALSALLSSLLVYNLPETIRESDVAKLSFAVELAQGFFDGEQGAGHTPADGGGDGSPGGSIEPGSMLWLIQRDFLRGQSAAELVRGVLAPVDNPQHDPGLEALNQVRASLATLARNSTGFSLRQPHLDRTRLCELPDSQLDPEYVRQRGQLQELVRALARPKTLNGAALSGSALARLVERMVEALNQQTMRLPSLRKFEAAHSRCEANFKAACRGPAKGPNQDRLDKAWARARKAFGKDYNDRLYTGLLITSLAAAVIFRFVLRIQLLEVGSWIGFLFLELYPKLHPAGSMYDSQGWALTVRIWEGAMVLLFGFSGAGLLWAAVAVAVLLLRFCYCARRRRRRGGGSGGGEGGGGGGGSGAGGGGSGGGGVWGTLAGGAWGGSRRKHSGSRDLDV</sequence>
<dbReference type="InterPro" id="IPR015894">
    <property type="entry name" value="Guanylate-bd_N"/>
</dbReference>
<dbReference type="GO" id="GO:0005525">
    <property type="term" value="F:GTP binding"/>
    <property type="evidence" value="ECO:0007669"/>
    <property type="project" value="UniProtKB-KW"/>
</dbReference>
<feature type="region of interest" description="Disordered" evidence="4">
    <location>
        <begin position="496"/>
        <end position="549"/>
    </location>
</feature>
<keyword evidence="2" id="KW-0342">GTP-binding</keyword>
<evidence type="ECO:0000256" key="2">
    <source>
        <dbReference type="ARBA" id="ARBA00023134"/>
    </source>
</evidence>
<feature type="domain" description="GB1/RHD3-type G" evidence="6">
    <location>
        <begin position="61"/>
        <end position="173"/>
    </location>
</feature>
<name>A0A150GRP3_GONPE</name>
<evidence type="ECO:0000259" key="6">
    <source>
        <dbReference type="PROSITE" id="PS51715"/>
    </source>
</evidence>
<dbReference type="InterPro" id="IPR030386">
    <property type="entry name" value="G_GB1_RHD3_dom"/>
</dbReference>
<dbReference type="EMBL" id="LSYV01000010">
    <property type="protein sequence ID" value="KXZ52454.1"/>
    <property type="molecule type" value="Genomic_DNA"/>
</dbReference>
<gene>
    <name evidence="7" type="ORF">GPECTOR_9g498</name>
</gene>
<feature type="transmembrane region" description="Helical" evidence="5">
    <location>
        <begin position="460"/>
        <end position="487"/>
    </location>
</feature>
<keyword evidence="8" id="KW-1185">Reference proteome</keyword>
<proteinExistence type="inferred from homology"/>
<evidence type="ECO:0000313" key="8">
    <source>
        <dbReference type="Proteomes" id="UP000075714"/>
    </source>
</evidence>
<evidence type="ECO:0000256" key="3">
    <source>
        <dbReference type="PROSITE-ProRule" id="PRU01052"/>
    </source>
</evidence>
<evidence type="ECO:0000256" key="4">
    <source>
        <dbReference type="SAM" id="MobiDB-lite"/>
    </source>
</evidence>
<keyword evidence="5" id="KW-0812">Transmembrane</keyword>
<feature type="transmembrane region" description="Helical" evidence="5">
    <location>
        <begin position="424"/>
        <end position="440"/>
    </location>
</feature>
<comment type="caution">
    <text evidence="7">The sequence shown here is derived from an EMBL/GenBank/DDBJ whole genome shotgun (WGS) entry which is preliminary data.</text>
</comment>
<dbReference type="Pfam" id="PF02263">
    <property type="entry name" value="GBP"/>
    <property type="match status" value="1"/>
</dbReference>
<reference evidence="8" key="1">
    <citation type="journal article" date="2016" name="Nat. Commun.">
        <title>The Gonium pectorale genome demonstrates co-option of cell cycle regulation during the evolution of multicellularity.</title>
        <authorList>
            <person name="Hanschen E.R."/>
            <person name="Marriage T.N."/>
            <person name="Ferris P.J."/>
            <person name="Hamaji T."/>
            <person name="Toyoda A."/>
            <person name="Fujiyama A."/>
            <person name="Neme R."/>
            <person name="Noguchi H."/>
            <person name="Minakuchi Y."/>
            <person name="Suzuki M."/>
            <person name="Kawai-Toyooka H."/>
            <person name="Smith D.R."/>
            <person name="Sparks H."/>
            <person name="Anderson J."/>
            <person name="Bakaric R."/>
            <person name="Luria V."/>
            <person name="Karger A."/>
            <person name="Kirschner M.W."/>
            <person name="Durand P.M."/>
            <person name="Michod R.E."/>
            <person name="Nozaki H."/>
            <person name="Olson B.J."/>
        </authorList>
    </citation>
    <scope>NUCLEOTIDE SEQUENCE [LARGE SCALE GENOMIC DNA]</scope>
    <source>
        <strain evidence="8">NIES-2863</strain>
    </source>
</reference>
<dbReference type="PROSITE" id="PS51715">
    <property type="entry name" value="G_GB1_RHD3"/>
    <property type="match status" value="1"/>
</dbReference>
<organism evidence="7 8">
    <name type="scientific">Gonium pectorale</name>
    <name type="common">Green alga</name>
    <dbReference type="NCBI Taxonomy" id="33097"/>
    <lineage>
        <taxon>Eukaryota</taxon>
        <taxon>Viridiplantae</taxon>
        <taxon>Chlorophyta</taxon>
        <taxon>core chlorophytes</taxon>
        <taxon>Chlorophyceae</taxon>
        <taxon>CS clade</taxon>
        <taxon>Chlamydomonadales</taxon>
        <taxon>Volvocaceae</taxon>
        <taxon>Gonium</taxon>
    </lineage>
</organism>
<dbReference type="Proteomes" id="UP000075714">
    <property type="component" value="Unassembled WGS sequence"/>
</dbReference>
<dbReference type="AlphaFoldDB" id="A0A150GRP3"/>
<feature type="transmembrane region" description="Helical" evidence="5">
    <location>
        <begin position="398"/>
        <end position="417"/>
    </location>
</feature>
<dbReference type="OrthoDB" id="7788754at2759"/>
<keyword evidence="5" id="KW-0472">Membrane</keyword>
<evidence type="ECO:0000313" key="7">
    <source>
        <dbReference type="EMBL" id="KXZ52454.1"/>
    </source>
</evidence>
<keyword evidence="1" id="KW-0547">Nucleotide-binding</keyword>
<feature type="region of interest" description="Disordered" evidence="4">
    <location>
        <begin position="194"/>
        <end position="216"/>
    </location>
</feature>
<dbReference type="Gene3D" id="3.40.50.300">
    <property type="entry name" value="P-loop containing nucleotide triphosphate hydrolases"/>
    <property type="match status" value="1"/>
</dbReference>
<comment type="similarity">
    <text evidence="3">Belongs to the TRAFAC class dynamin-like GTPase superfamily. GB1/RHD3 GTPase family.</text>
</comment>
<keyword evidence="5" id="KW-1133">Transmembrane helix</keyword>
<dbReference type="SUPFAM" id="SSF52540">
    <property type="entry name" value="P-loop containing nucleoside triphosphate hydrolases"/>
    <property type="match status" value="1"/>
</dbReference>
<protein>
    <recommendedName>
        <fullName evidence="6">GB1/RHD3-type G domain-containing protein</fullName>
    </recommendedName>
</protein>
<feature type="compositionally biased region" description="Gly residues" evidence="4">
    <location>
        <begin position="499"/>
        <end position="535"/>
    </location>
</feature>
<evidence type="ECO:0000256" key="1">
    <source>
        <dbReference type="ARBA" id="ARBA00022741"/>
    </source>
</evidence>
<dbReference type="InterPro" id="IPR027417">
    <property type="entry name" value="P-loop_NTPase"/>
</dbReference>
<accession>A0A150GRP3</accession>
<dbReference type="PANTHER" id="PTHR10751">
    <property type="entry name" value="GUANYLATE BINDING PROTEIN"/>
    <property type="match status" value="1"/>
</dbReference>
<dbReference type="GO" id="GO:0003924">
    <property type="term" value="F:GTPase activity"/>
    <property type="evidence" value="ECO:0007669"/>
    <property type="project" value="InterPro"/>
</dbReference>